<dbReference type="Pfam" id="PF00069">
    <property type="entry name" value="Pkinase"/>
    <property type="match status" value="1"/>
</dbReference>
<keyword evidence="2" id="KW-0067">ATP-binding</keyword>
<evidence type="ECO:0000256" key="2">
    <source>
        <dbReference type="ARBA" id="ARBA00022840"/>
    </source>
</evidence>
<dbReference type="InterPro" id="IPR050528">
    <property type="entry name" value="L-type_Lectin-RKs"/>
</dbReference>
<feature type="domain" description="Protein kinase" evidence="5">
    <location>
        <begin position="118"/>
        <end position="400"/>
    </location>
</feature>
<evidence type="ECO:0000259" key="5">
    <source>
        <dbReference type="PROSITE" id="PS50011"/>
    </source>
</evidence>
<keyword evidence="4" id="KW-1133">Transmembrane helix</keyword>
<evidence type="ECO:0000256" key="3">
    <source>
        <dbReference type="SAM" id="MobiDB-lite"/>
    </source>
</evidence>
<feature type="region of interest" description="Disordered" evidence="3">
    <location>
        <begin position="112"/>
        <end position="133"/>
    </location>
</feature>
<feature type="compositionally biased region" description="Basic and acidic residues" evidence="3">
    <location>
        <begin position="121"/>
        <end position="131"/>
    </location>
</feature>
<evidence type="ECO:0000256" key="4">
    <source>
        <dbReference type="SAM" id="Phobius"/>
    </source>
</evidence>
<dbReference type="Gene3D" id="3.30.200.20">
    <property type="entry name" value="Phosphorylase Kinase, domain 1"/>
    <property type="match status" value="1"/>
</dbReference>
<reference evidence="6" key="2">
    <citation type="submission" date="2021-12" db="EMBL/GenBank/DDBJ databases">
        <title>Resequencing data analysis of finger millet.</title>
        <authorList>
            <person name="Hatakeyama M."/>
            <person name="Aluri S."/>
            <person name="Balachadran M.T."/>
            <person name="Sivarajan S.R."/>
            <person name="Poveda L."/>
            <person name="Shimizu-Inatsugi R."/>
            <person name="Schlapbach R."/>
            <person name="Sreeman S.M."/>
            <person name="Shimizu K.K."/>
        </authorList>
    </citation>
    <scope>NUCLEOTIDE SEQUENCE</scope>
</reference>
<keyword evidence="4" id="KW-0472">Membrane</keyword>
<evidence type="ECO:0000313" key="7">
    <source>
        <dbReference type="Proteomes" id="UP001054889"/>
    </source>
</evidence>
<dbReference type="Proteomes" id="UP001054889">
    <property type="component" value="Unassembled WGS sequence"/>
</dbReference>
<dbReference type="FunFam" id="1.10.510.10:FF:000522">
    <property type="entry name" value="L-type lectin-domain containing receptor kinase IX.1"/>
    <property type="match status" value="1"/>
</dbReference>
<gene>
    <name evidence="6" type="primary">gb22802</name>
    <name evidence="6" type="ORF">PR202_gb22802</name>
</gene>
<evidence type="ECO:0000256" key="1">
    <source>
        <dbReference type="ARBA" id="ARBA00022741"/>
    </source>
</evidence>
<dbReference type="InterPro" id="IPR011009">
    <property type="entry name" value="Kinase-like_dom_sf"/>
</dbReference>
<evidence type="ECO:0000313" key="6">
    <source>
        <dbReference type="EMBL" id="GJN34159.1"/>
    </source>
</evidence>
<feature type="transmembrane region" description="Helical" evidence="4">
    <location>
        <begin position="83"/>
        <end position="103"/>
    </location>
</feature>
<dbReference type="Gene3D" id="1.10.510.10">
    <property type="entry name" value="Transferase(Phosphotransferase) domain 1"/>
    <property type="match status" value="1"/>
</dbReference>
<dbReference type="GO" id="GO:0004672">
    <property type="term" value="F:protein kinase activity"/>
    <property type="evidence" value="ECO:0007669"/>
    <property type="project" value="InterPro"/>
</dbReference>
<dbReference type="SMART" id="SM00220">
    <property type="entry name" value="S_TKc"/>
    <property type="match status" value="1"/>
</dbReference>
<dbReference type="EMBL" id="BQKI01000085">
    <property type="protein sequence ID" value="GJN34159.1"/>
    <property type="molecule type" value="Genomic_DNA"/>
</dbReference>
<dbReference type="AlphaFoldDB" id="A0AAV5FHB1"/>
<dbReference type="PROSITE" id="PS00108">
    <property type="entry name" value="PROTEIN_KINASE_ST"/>
    <property type="match status" value="1"/>
</dbReference>
<sequence>MAGTSPPPYRIALLGGYYTLVLCIHVACDTGAADELHRVSFWSFDSSLNNNAAPPAAAPQPDLSSFIPPPVRSEPSTKLLHQVQVPLLAVLACAAAGLLLLWLPHKRRRHVQQNNGGSESNEQHGEADFEKGVTGPKRYHYRELAVATGDFSDENKLGRGGFGSSEVRIISRLRHRNLVQLLGWCDSAKGLLLVYELVPGGSLDKHIHNNSRLLSWSERYRIIMGLGSALRYLHREWDQCVVHGDIKPSNIMLDSSYNTKLGDFGLARLADHGADPRTTMNIAGTTGYIDPDFVNTRRLSTESDVYSFGIVLLEIVSGKPPVFQEPPFMLLKWVWSLHGQGATLDAVDARLILGDEADERQMERALVVGLWCAHHDPAQRPSIVNAMHVLQSQDAKLPVLPQHMYKLAAMPSIISIGESGVSGSSIVSSASGVRSSATTGTTQSSDTFPN</sequence>
<reference evidence="6" key="1">
    <citation type="journal article" date="2018" name="DNA Res.">
        <title>Multiple hybrid de novo genome assembly of finger millet, an orphan allotetraploid crop.</title>
        <authorList>
            <person name="Hatakeyama M."/>
            <person name="Aluri S."/>
            <person name="Balachadran M.T."/>
            <person name="Sivarajan S.R."/>
            <person name="Patrignani A."/>
            <person name="Gruter S."/>
            <person name="Poveda L."/>
            <person name="Shimizu-Inatsugi R."/>
            <person name="Baeten J."/>
            <person name="Francoijs K.J."/>
            <person name="Nataraja K.N."/>
            <person name="Reddy Y.A.N."/>
            <person name="Phadnis S."/>
            <person name="Ravikumar R.L."/>
            <person name="Schlapbach R."/>
            <person name="Sreeman S.M."/>
            <person name="Shimizu K.K."/>
        </authorList>
    </citation>
    <scope>NUCLEOTIDE SEQUENCE</scope>
</reference>
<proteinExistence type="predicted"/>
<comment type="caution">
    <text evidence="6">The sequence shown here is derived from an EMBL/GenBank/DDBJ whole genome shotgun (WGS) entry which is preliminary data.</text>
</comment>
<dbReference type="InterPro" id="IPR008271">
    <property type="entry name" value="Ser/Thr_kinase_AS"/>
</dbReference>
<keyword evidence="4" id="KW-0812">Transmembrane</keyword>
<dbReference type="PANTHER" id="PTHR27007">
    <property type="match status" value="1"/>
</dbReference>
<dbReference type="SUPFAM" id="SSF56112">
    <property type="entry name" value="Protein kinase-like (PK-like)"/>
    <property type="match status" value="1"/>
</dbReference>
<dbReference type="InterPro" id="IPR000719">
    <property type="entry name" value="Prot_kinase_dom"/>
</dbReference>
<keyword evidence="7" id="KW-1185">Reference proteome</keyword>
<dbReference type="PROSITE" id="PS50011">
    <property type="entry name" value="PROTEIN_KINASE_DOM"/>
    <property type="match status" value="1"/>
</dbReference>
<organism evidence="6 7">
    <name type="scientific">Eleusine coracana subsp. coracana</name>
    <dbReference type="NCBI Taxonomy" id="191504"/>
    <lineage>
        <taxon>Eukaryota</taxon>
        <taxon>Viridiplantae</taxon>
        <taxon>Streptophyta</taxon>
        <taxon>Embryophyta</taxon>
        <taxon>Tracheophyta</taxon>
        <taxon>Spermatophyta</taxon>
        <taxon>Magnoliopsida</taxon>
        <taxon>Liliopsida</taxon>
        <taxon>Poales</taxon>
        <taxon>Poaceae</taxon>
        <taxon>PACMAD clade</taxon>
        <taxon>Chloridoideae</taxon>
        <taxon>Cynodonteae</taxon>
        <taxon>Eleusininae</taxon>
        <taxon>Eleusine</taxon>
    </lineage>
</organism>
<protein>
    <recommendedName>
        <fullName evidence="5">Protein kinase domain-containing protein</fullName>
    </recommendedName>
</protein>
<accession>A0AAV5FHB1</accession>
<name>A0AAV5FHB1_ELECO</name>
<keyword evidence="1" id="KW-0547">Nucleotide-binding</keyword>
<dbReference type="GO" id="GO:0005524">
    <property type="term" value="F:ATP binding"/>
    <property type="evidence" value="ECO:0007669"/>
    <property type="project" value="UniProtKB-KW"/>
</dbReference>